<dbReference type="PROSITE" id="PS50110">
    <property type="entry name" value="RESPONSE_REGULATORY"/>
    <property type="match status" value="1"/>
</dbReference>
<dbReference type="InterPro" id="IPR039420">
    <property type="entry name" value="WalR-like"/>
</dbReference>
<evidence type="ECO:0000259" key="4">
    <source>
        <dbReference type="PROSITE" id="PS50110"/>
    </source>
</evidence>
<dbReference type="SUPFAM" id="SSF52172">
    <property type="entry name" value="CheY-like"/>
    <property type="match status" value="1"/>
</dbReference>
<dbReference type="InterPro" id="IPR001789">
    <property type="entry name" value="Sig_transdc_resp-reg_receiver"/>
</dbReference>
<evidence type="ECO:0000256" key="1">
    <source>
        <dbReference type="ARBA" id="ARBA00023125"/>
    </source>
</evidence>
<dbReference type="Pfam" id="PF00196">
    <property type="entry name" value="GerE"/>
    <property type="match status" value="1"/>
</dbReference>
<dbReference type="PRINTS" id="PR00038">
    <property type="entry name" value="HTHLUXR"/>
</dbReference>
<keyword evidence="1" id="KW-0238">DNA-binding</keyword>
<dbReference type="RefSeq" id="WP_344694046.1">
    <property type="nucleotide sequence ID" value="NZ_BAABBF010000007.1"/>
</dbReference>
<dbReference type="SMART" id="SM00421">
    <property type="entry name" value="HTH_LUXR"/>
    <property type="match status" value="1"/>
</dbReference>
<evidence type="ECO:0000259" key="3">
    <source>
        <dbReference type="PROSITE" id="PS50043"/>
    </source>
</evidence>
<dbReference type="EMBL" id="BAABBF010000007">
    <property type="protein sequence ID" value="GAA3718135.1"/>
    <property type="molecule type" value="Genomic_DNA"/>
</dbReference>
<protein>
    <submittedName>
        <fullName evidence="5">Response regulator transcription factor</fullName>
    </submittedName>
</protein>
<dbReference type="PROSITE" id="PS50043">
    <property type="entry name" value="HTH_LUXR_2"/>
    <property type="match status" value="1"/>
</dbReference>
<dbReference type="InterPro" id="IPR016032">
    <property type="entry name" value="Sig_transdc_resp-reg_C-effctor"/>
</dbReference>
<dbReference type="Gene3D" id="1.10.10.10">
    <property type="entry name" value="Winged helix-like DNA-binding domain superfamily/Winged helix DNA-binding domain"/>
    <property type="match status" value="1"/>
</dbReference>
<accession>A0ABP7EEQ3</accession>
<dbReference type="Pfam" id="PF00072">
    <property type="entry name" value="Response_reg"/>
    <property type="match status" value="1"/>
</dbReference>
<proteinExistence type="predicted"/>
<evidence type="ECO:0000256" key="2">
    <source>
        <dbReference type="PROSITE-ProRule" id="PRU00169"/>
    </source>
</evidence>
<organism evidence="5 6">
    <name type="scientific">Sphingomonas cynarae</name>
    <dbReference type="NCBI Taxonomy" id="930197"/>
    <lineage>
        <taxon>Bacteria</taxon>
        <taxon>Pseudomonadati</taxon>
        <taxon>Pseudomonadota</taxon>
        <taxon>Alphaproteobacteria</taxon>
        <taxon>Sphingomonadales</taxon>
        <taxon>Sphingomonadaceae</taxon>
        <taxon>Sphingomonas</taxon>
    </lineage>
</organism>
<comment type="caution">
    <text evidence="5">The sequence shown here is derived from an EMBL/GenBank/DDBJ whole genome shotgun (WGS) entry which is preliminary data.</text>
</comment>
<dbReference type="SMART" id="SM00448">
    <property type="entry name" value="REC"/>
    <property type="match status" value="1"/>
</dbReference>
<feature type="domain" description="HTH luxR-type" evidence="3">
    <location>
        <begin position="137"/>
        <end position="202"/>
    </location>
</feature>
<dbReference type="PANTHER" id="PTHR43214">
    <property type="entry name" value="TWO-COMPONENT RESPONSE REGULATOR"/>
    <property type="match status" value="1"/>
</dbReference>
<dbReference type="CDD" id="cd06170">
    <property type="entry name" value="LuxR_C_like"/>
    <property type="match status" value="1"/>
</dbReference>
<dbReference type="Gene3D" id="3.40.50.2300">
    <property type="match status" value="1"/>
</dbReference>
<keyword evidence="2" id="KW-0597">Phosphoprotein</keyword>
<evidence type="ECO:0000313" key="6">
    <source>
        <dbReference type="Proteomes" id="UP001500523"/>
    </source>
</evidence>
<keyword evidence="6" id="KW-1185">Reference proteome</keyword>
<evidence type="ECO:0000313" key="5">
    <source>
        <dbReference type="EMBL" id="GAA3718135.1"/>
    </source>
</evidence>
<dbReference type="InterPro" id="IPR036388">
    <property type="entry name" value="WH-like_DNA-bd_sf"/>
</dbReference>
<dbReference type="SUPFAM" id="SSF46894">
    <property type="entry name" value="C-terminal effector domain of the bipartite response regulators"/>
    <property type="match status" value="1"/>
</dbReference>
<reference evidence="6" key="1">
    <citation type="journal article" date="2019" name="Int. J. Syst. Evol. Microbiol.">
        <title>The Global Catalogue of Microorganisms (GCM) 10K type strain sequencing project: providing services to taxonomists for standard genome sequencing and annotation.</title>
        <authorList>
            <consortium name="The Broad Institute Genomics Platform"/>
            <consortium name="The Broad Institute Genome Sequencing Center for Infectious Disease"/>
            <person name="Wu L."/>
            <person name="Ma J."/>
        </authorList>
    </citation>
    <scope>NUCLEOTIDE SEQUENCE [LARGE SCALE GENOMIC DNA]</scope>
    <source>
        <strain evidence="6">JCM 17498</strain>
    </source>
</reference>
<feature type="modified residue" description="4-aspartylphosphate" evidence="2">
    <location>
        <position position="57"/>
    </location>
</feature>
<feature type="domain" description="Response regulatory" evidence="4">
    <location>
        <begin position="6"/>
        <end position="122"/>
    </location>
</feature>
<sequence>MSDRLRIVVAEDQALVLGAIAALLTLEPDLTVVGRAVDGDAALTLVRLLKPDILLSDIEMPGLTGLEAAAVIAAERLPTATVIVTTFARPGYLTRARAAGVRGYLLKDAPVEELAAAIRTVAAGGRAIPQTLAAAAAEAGRDPLTDRERDALRLAEDGLSNKRIAERLGLSSGTVRNYLSDAAGKLGAANRIEAGRLARRNGWL</sequence>
<dbReference type="PANTHER" id="PTHR43214:SF42">
    <property type="entry name" value="TRANSCRIPTIONAL REGULATORY PROTEIN DESR"/>
    <property type="match status" value="1"/>
</dbReference>
<dbReference type="InterPro" id="IPR011006">
    <property type="entry name" value="CheY-like_superfamily"/>
</dbReference>
<name>A0ABP7EEQ3_9SPHN</name>
<gene>
    <name evidence="5" type="ORF">GCM10022268_28120</name>
</gene>
<dbReference type="Proteomes" id="UP001500523">
    <property type="component" value="Unassembled WGS sequence"/>
</dbReference>
<dbReference type="InterPro" id="IPR000792">
    <property type="entry name" value="Tscrpt_reg_LuxR_C"/>
</dbReference>